<comment type="caution">
    <text evidence="5">The sequence shown here is derived from an EMBL/GenBank/DDBJ whole genome shotgun (WGS) entry which is preliminary data.</text>
</comment>
<evidence type="ECO:0000259" key="3">
    <source>
        <dbReference type="Pfam" id="PF13556"/>
    </source>
</evidence>
<dbReference type="PANTHER" id="PTHR33744:SF15">
    <property type="entry name" value="CARBOHYDRATE DIACID REGULATOR"/>
    <property type="match status" value="1"/>
</dbReference>
<dbReference type="OrthoDB" id="3196285at2"/>
<dbReference type="Pfam" id="PF13556">
    <property type="entry name" value="HTH_30"/>
    <property type="match status" value="1"/>
</dbReference>
<comment type="similarity">
    <text evidence="1">Belongs to the CdaR family.</text>
</comment>
<dbReference type="InterPro" id="IPR041522">
    <property type="entry name" value="CdaR_GGDEF"/>
</dbReference>
<organism evidence="5 6">
    <name type="scientific">Bifidobacterium italicum</name>
    <dbReference type="NCBI Taxonomy" id="1960968"/>
    <lineage>
        <taxon>Bacteria</taxon>
        <taxon>Bacillati</taxon>
        <taxon>Actinomycetota</taxon>
        <taxon>Actinomycetes</taxon>
        <taxon>Bifidobacteriales</taxon>
        <taxon>Bifidobacteriaceae</taxon>
        <taxon>Bifidobacterium</taxon>
    </lineage>
</organism>
<dbReference type="Pfam" id="PF05651">
    <property type="entry name" value="Diacid_rec"/>
    <property type="match status" value="1"/>
</dbReference>
<dbReference type="Gene3D" id="1.10.10.2840">
    <property type="entry name" value="PucR C-terminal helix-turn-helix domain"/>
    <property type="match status" value="1"/>
</dbReference>
<dbReference type="InterPro" id="IPR008599">
    <property type="entry name" value="Diacid_rec"/>
</dbReference>
<dbReference type="AlphaFoldDB" id="A0A2A2EIK4"/>
<evidence type="ECO:0000313" key="6">
    <source>
        <dbReference type="Proteomes" id="UP000217986"/>
    </source>
</evidence>
<dbReference type="EMBL" id="MVOG01000026">
    <property type="protein sequence ID" value="PAU68851.1"/>
    <property type="molecule type" value="Genomic_DNA"/>
</dbReference>
<accession>A0A2A2EIK4</accession>
<gene>
    <name evidence="5" type="ORF">B1400_1235</name>
</gene>
<feature type="domain" description="CdaR GGDEF-like" evidence="4">
    <location>
        <begin position="142"/>
        <end position="250"/>
    </location>
</feature>
<dbReference type="Pfam" id="PF17853">
    <property type="entry name" value="GGDEF_2"/>
    <property type="match status" value="1"/>
</dbReference>
<dbReference type="RefSeq" id="WP_095613575.1">
    <property type="nucleotide sequence ID" value="NZ_MVOG01000026.1"/>
</dbReference>
<evidence type="ECO:0000313" key="5">
    <source>
        <dbReference type="EMBL" id="PAU68851.1"/>
    </source>
</evidence>
<evidence type="ECO:0000259" key="2">
    <source>
        <dbReference type="Pfam" id="PF05651"/>
    </source>
</evidence>
<feature type="domain" description="Putative sugar diacid recognition" evidence="2">
    <location>
        <begin position="3"/>
        <end position="133"/>
    </location>
</feature>
<evidence type="ECO:0000259" key="4">
    <source>
        <dbReference type="Pfam" id="PF17853"/>
    </source>
</evidence>
<sequence>MEIDETIAATIVANIKGVLRHEINLFDTHGTVIASTDAARIGQYHEAAAIAAASRCSVVVDDDHPYRGARNGINSPVLIDGSVAAVIGVTGERKSVESFGDVIVKMTEILLHENIEQTARYNRRILETNLINQLIGVHQDTELIRYLSAALEWDMHARHCVAIGRLVHENGDVVLLQQRHLQRIDDAIYTADADECCLMLGPSHNVEDTLRALAERFADDGAHIVFGVGEPTDDLPRLPHCYRHARLALDWQRFSGGERIVHADRLDYGLLLPSMQPDRMAQFVERVFCGLDEATIERHRGTFEAYTRFNGSIIHAARSLFIHKNTMQNHLNAIAKDTGYNPRILHDYAVLDMAFRVHDYLRFAGVAPRDADGRGMEEQ</sequence>
<protein>
    <submittedName>
        <fullName evidence="5">Putative sugar diacid recognition</fullName>
    </submittedName>
</protein>
<dbReference type="Proteomes" id="UP000217986">
    <property type="component" value="Unassembled WGS sequence"/>
</dbReference>
<keyword evidence="6" id="KW-1185">Reference proteome</keyword>
<dbReference type="InterPro" id="IPR042070">
    <property type="entry name" value="PucR_C-HTH_sf"/>
</dbReference>
<feature type="domain" description="PucR C-terminal helix-turn-helix" evidence="3">
    <location>
        <begin position="302"/>
        <end position="357"/>
    </location>
</feature>
<proteinExistence type="inferred from homology"/>
<reference evidence="5 6" key="1">
    <citation type="journal article" date="2017" name="ISME J.">
        <title>Unveiling bifidobacterial biogeography across the mammalian branch of the tree of life.</title>
        <authorList>
            <person name="Milani C."/>
            <person name="Mangifesta M."/>
            <person name="Mancabelli L."/>
            <person name="Lugli G.A."/>
            <person name="James K."/>
            <person name="Duranti S."/>
            <person name="Turroni F."/>
            <person name="Ferrario C."/>
            <person name="Ossiprandi M.C."/>
            <person name="van Sinderen D."/>
            <person name="Ventura M."/>
        </authorList>
    </citation>
    <scope>NUCLEOTIDE SEQUENCE [LARGE SCALE GENOMIC DNA]</scope>
    <source>
        <strain evidence="5 6">70</strain>
    </source>
</reference>
<dbReference type="PANTHER" id="PTHR33744">
    <property type="entry name" value="CARBOHYDRATE DIACID REGULATOR"/>
    <property type="match status" value="1"/>
</dbReference>
<name>A0A2A2EIK4_9BIFI</name>
<dbReference type="InterPro" id="IPR051448">
    <property type="entry name" value="CdaR-like_regulators"/>
</dbReference>
<evidence type="ECO:0000256" key="1">
    <source>
        <dbReference type="ARBA" id="ARBA00006754"/>
    </source>
</evidence>
<dbReference type="InterPro" id="IPR025736">
    <property type="entry name" value="PucR_C-HTH_dom"/>
</dbReference>